<accession>A0A9D1LMG3</accession>
<dbReference type="InterPro" id="IPR001119">
    <property type="entry name" value="SLH_dom"/>
</dbReference>
<feature type="chain" id="PRO_5039323112" evidence="3">
    <location>
        <begin position="26"/>
        <end position="324"/>
    </location>
</feature>
<feature type="domain" description="SLH" evidence="4">
    <location>
        <begin position="203"/>
        <end position="266"/>
    </location>
</feature>
<feature type="compositionally biased region" description="Acidic residues" evidence="2">
    <location>
        <begin position="136"/>
        <end position="148"/>
    </location>
</feature>
<sequence length="324" mass="34883">MKKHNLTLLLALVLAVAIMVIPAAAADFAIPENQYILASSEPTGTTTYSGYTVYIYPEGTVFTLANVLGFYCDLTAYDTNKVGTISFGPNYEFYSANEPLPFVPQAGVIYHLVASDTMTGFESYILIDGPATTEPTEPEPAEPSEPADDVQPAEQPAAWAAEQVNVGIELGIVPETLQSAYAQATTRAEFCALAVGLYETVTASEITDRMTFTDTQDENVEKMAALGVVNGVGDNRFDPDASLTRQEAATMLARLAAAMEKPLDVQDSTFADIDSVASWALEAVGQMQASGVMNGTGNNMFSPTDPYERQQSIVTMMRLYELVK</sequence>
<name>A0A9D1LMG3_9CLOT</name>
<feature type="domain" description="SLH" evidence="4">
    <location>
        <begin position="267"/>
        <end position="324"/>
    </location>
</feature>
<reference evidence="5" key="1">
    <citation type="submission" date="2020-10" db="EMBL/GenBank/DDBJ databases">
        <authorList>
            <person name="Gilroy R."/>
        </authorList>
    </citation>
    <scope>NUCLEOTIDE SEQUENCE</scope>
    <source>
        <strain evidence="5">CHK191-8634</strain>
    </source>
</reference>
<dbReference type="InterPro" id="IPR051465">
    <property type="entry name" value="Cell_Envelope_Struct_Comp"/>
</dbReference>
<feature type="signal peptide" evidence="3">
    <location>
        <begin position="1"/>
        <end position="25"/>
    </location>
</feature>
<dbReference type="Pfam" id="PF00395">
    <property type="entry name" value="SLH"/>
    <property type="match status" value="2"/>
</dbReference>
<evidence type="ECO:0000256" key="2">
    <source>
        <dbReference type="SAM" id="MobiDB-lite"/>
    </source>
</evidence>
<evidence type="ECO:0000313" key="5">
    <source>
        <dbReference type="EMBL" id="HIU44560.1"/>
    </source>
</evidence>
<dbReference type="Proteomes" id="UP000824073">
    <property type="component" value="Unassembled WGS sequence"/>
</dbReference>
<evidence type="ECO:0000256" key="3">
    <source>
        <dbReference type="SAM" id="SignalP"/>
    </source>
</evidence>
<dbReference type="EMBL" id="DVMR01000072">
    <property type="protein sequence ID" value="HIU44560.1"/>
    <property type="molecule type" value="Genomic_DNA"/>
</dbReference>
<feature type="region of interest" description="Disordered" evidence="2">
    <location>
        <begin position="129"/>
        <end position="156"/>
    </location>
</feature>
<dbReference type="AlphaFoldDB" id="A0A9D1LMG3"/>
<comment type="caution">
    <text evidence="5">The sequence shown here is derived from an EMBL/GenBank/DDBJ whole genome shotgun (WGS) entry which is preliminary data.</text>
</comment>
<gene>
    <name evidence="5" type="ORF">IAB67_09710</name>
</gene>
<evidence type="ECO:0000256" key="1">
    <source>
        <dbReference type="ARBA" id="ARBA00022737"/>
    </source>
</evidence>
<keyword evidence="3" id="KW-0732">Signal</keyword>
<protein>
    <submittedName>
        <fullName evidence="5">S-layer homology domain-containing protein</fullName>
    </submittedName>
</protein>
<keyword evidence="1" id="KW-0677">Repeat</keyword>
<reference evidence="5" key="2">
    <citation type="journal article" date="2021" name="PeerJ">
        <title>Extensive microbial diversity within the chicken gut microbiome revealed by metagenomics and culture.</title>
        <authorList>
            <person name="Gilroy R."/>
            <person name="Ravi A."/>
            <person name="Getino M."/>
            <person name="Pursley I."/>
            <person name="Horton D.L."/>
            <person name="Alikhan N.F."/>
            <person name="Baker D."/>
            <person name="Gharbi K."/>
            <person name="Hall N."/>
            <person name="Watson M."/>
            <person name="Adriaenssens E.M."/>
            <person name="Foster-Nyarko E."/>
            <person name="Jarju S."/>
            <person name="Secka A."/>
            <person name="Antonio M."/>
            <person name="Oren A."/>
            <person name="Chaudhuri R.R."/>
            <person name="La Ragione R."/>
            <person name="Hildebrand F."/>
            <person name="Pallen M.J."/>
        </authorList>
    </citation>
    <scope>NUCLEOTIDE SEQUENCE</scope>
    <source>
        <strain evidence="5">CHK191-8634</strain>
    </source>
</reference>
<evidence type="ECO:0000313" key="6">
    <source>
        <dbReference type="Proteomes" id="UP000824073"/>
    </source>
</evidence>
<organism evidence="5 6">
    <name type="scientific">Candidatus Ventrousia excrementavium</name>
    <dbReference type="NCBI Taxonomy" id="2840961"/>
    <lineage>
        <taxon>Bacteria</taxon>
        <taxon>Bacillati</taxon>
        <taxon>Bacillota</taxon>
        <taxon>Clostridia</taxon>
        <taxon>Eubacteriales</taxon>
        <taxon>Clostridiaceae</taxon>
        <taxon>Clostridiaceae incertae sedis</taxon>
        <taxon>Candidatus Ventrousia</taxon>
    </lineage>
</organism>
<dbReference type="PANTHER" id="PTHR43308">
    <property type="entry name" value="OUTER MEMBRANE PROTEIN ALPHA-RELATED"/>
    <property type="match status" value="1"/>
</dbReference>
<dbReference type="PROSITE" id="PS51272">
    <property type="entry name" value="SLH"/>
    <property type="match status" value="2"/>
</dbReference>
<proteinExistence type="predicted"/>
<evidence type="ECO:0000259" key="4">
    <source>
        <dbReference type="PROSITE" id="PS51272"/>
    </source>
</evidence>